<keyword evidence="2" id="KW-1185">Reference proteome</keyword>
<comment type="caution">
    <text evidence="1">The sequence shown here is derived from an EMBL/GenBank/DDBJ whole genome shotgun (WGS) entry which is preliminary data.</text>
</comment>
<accession>A0A9D4RD39</accession>
<sequence length="71" mass="8453">MSNRREFKGTDIFLNEDLTQINQKDLMAIRRTKSDQEVVWSWDGKVHHKSASGDIRVIQFAEYRNHIDMNM</sequence>
<protein>
    <submittedName>
        <fullName evidence="1">Uncharacterized protein</fullName>
    </submittedName>
</protein>
<organism evidence="1 2">
    <name type="scientific">Dreissena polymorpha</name>
    <name type="common">Zebra mussel</name>
    <name type="synonym">Mytilus polymorpha</name>
    <dbReference type="NCBI Taxonomy" id="45954"/>
    <lineage>
        <taxon>Eukaryota</taxon>
        <taxon>Metazoa</taxon>
        <taxon>Spiralia</taxon>
        <taxon>Lophotrochozoa</taxon>
        <taxon>Mollusca</taxon>
        <taxon>Bivalvia</taxon>
        <taxon>Autobranchia</taxon>
        <taxon>Heteroconchia</taxon>
        <taxon>Euheterodonta</taxon>
        <taxon>Imparidentia</taxon>
        <taxon>Neoheterodontei</taxon>
        <taxon>Myida</taxon>
        <taxon>Dreissenoidea</taxon>
        <taxon>Dreissenidae</taxon>
        <taxon>Dreissena</taxon>
    </lineage>
</organism>
<reference evidence="1" key="2">
    <citation type="submission" date="2020-11" db="EMBL/GenBank/DDBJ databases">
        <authorList>
            <person name="McCartney M.A."/>
            <person name="Auch B."/>
            <person name="Kono T."/>
            <person name="Mallez S."/>
            <person name="Becker A."/>
            <person name="Gohl D.M."/>
            <person name="Silverstein K.A.T."/>
            <person name="Koren S."/>
            <person name="Bechman K.B."/>
            <person name="Herman A."/>
            <person name="Abrahante J.E."/>
            <person name="Garbe J."/>
        </authorList>
    </citation>
    <scope>NUCLEOTIDE SEQUENCE</scope>
    <source>
        <strain evidence="1">Duluth1</strain>
        <tissue evidence="1">Whole animal</tissue>
    </source>
</reference>
<evidence type="ECO:0000313" key="1">
    <source>
        <dbReference type="EMBL" id="KAH3863834.1"/>
    </source>
</evidence>
<gene>
    <name evidence="1" type="ORF">DPMN_026835</name>
</gene>
<name>A0A9D4RD39_DREPO</name>
<dbReference type="EMBL" id="JAIWYP010000002">
    <property type="protein sequence ID" value="KAH3863834.1"/>
    <property type="molecule type" value="Genomic_DNA"/>
</dbReference>
<evidence type="ECO:0000313" key="2">
    <source>
        <dbReference type="Proteomes" id="UP000828390"/>
    </source>
</evidence>
<dbReference type="Proteomes" id="UP000828390">
    <property type="component" value="Unassembled WGS sequence"/>
</dbReference>
<reference evidence="1" key="1">
    <citation type="journal article" date="2019" name="bioRxiv">
        <title>The Genome of the Zebra Mussel, Dreissena polymorpha: A Resource for Invasive Species Research.</title>
        <authorList>
            <person name="McCartney M.A."/>
            <person name="Auch B."/>
            <person name="Kono T."/>
            <person name="Mallez S."/>
            <person name="Zhang Y."/>
            <person name="Obille A."/>
            <person name="Becker A."/>
            <person name="Abrahante J.E."/>
            <person name="Garbe J."/>
            <person name="Badalamenti J.P."/>
            <person name="Herman A."/>
            <person name="Mangelson H."/>
            <person name="Liachko I."/>
            <person name="Sullivan S."/>
            <person name="Sone E.D."/>
            <person name="Koren S."/>
            <person name="Silverstein K.A.T."/>
            <person name="Beckman K.B."/>
            <person name="Gohl D.M."/>
        </authorList>
    </citation>
    <scope>NUCLEOTIDE SEQUENCE</scope>
    <source>
        <strain evidence="1">Duluth1</strain>
        <tissue evidence="1">Whole animal</tissue>
    </source>
</reference>
<dbReference type="AlphaFoldDB" id="A0A9D4RD39"/>
<proteinExistence type="predicted"/>